<dbReference type="Pfam" id="PF21813">
    <property type="entry name" value="DUF6882"/>
    <property type="match status" value="1"/>
</dbReference>
<dbReference type="InterPro" id="IPR049249">
    <property type="entry name" value="DUF6882"/>
</dbReference>
<gene>
    <name evidence="1" type="ORF">GCM10023196_066730</name>
</gene>
<evidence type="ECO:0000313" key="2">
    <source>
        <dbReference type="Proteomes" id="UP001501442"/>
    </source>
</evidence>
<organism evidence="1 2">
    <name type="scientific">Actinoallomurus vinaceus</name>
    <dbReference type="NCBI Taxonomy" id="1080074"/>
    <lineage>
        <taxon>Bacteria</taxon>
        <taxon>Bacillati</taxon>
        <taxon>Actinomycetota</taxon>
        <taxon>Actinomycetes</taxon>
        <taxon>Streptosporangiales</taxon>
        <taxon>Thermomonosporaceae</taxon>
        <taxon>Actinoallomurus</taxon>
    </lineage>
</organism>
<reference evidence="2" key="1">
    <citation type="journal article" date="2019" name="Int. J. Syst. Evol. Microbiol.">
        <title>The Global Catalogue of Microorganisms (GCM) 10K type strain sequencing project: providing services to taxonomists for standard genome sequencing and annotation.</title>
        <authorList>
            <consortium name="The Broad Institute Genomics Platform"/>
            <consortium name="The Broad Institute Genome Sequencing Center for Infectious Disease"/>
            <person name="Wu L."/>
            <person name="Ma J."/>
        </authorList>
    </citation>
    <scope>NUCLEOTIDE SEQUENCE [LARGE SCALE GENOMIC DNA]</scope>
    <source>
        <strain evidence="2">JCM 17939</strain>
    </source>
</reference>
<keyword evidence="2" id="KW-1185">Reference proteome</keyword>
<protein>
    <submittedName>
        <fullName evidence="1">Uncharacterized protein</fullName>
    </submittedName>
</protein>
<dbReference type="Proteomes" id="UP001501442">
    <property type="component" value="Unassembled WGS sequence"/>
</dbReference>
<dbReference type="RefSeq" id="WP_345435614.1">
    <property type="nucleotide sequence ID" value="NZ_BAABHK010000011.1"/>
</dbReference>
<proteinExistence type="predicted"/>
<comment type="caution">
    <text evidence="1">The sequence shown here is derived from an EMBL/GenBank/DDBJ whole genome shotgun (WGS) entry which is preliminary data.</text>
</comment>
<accession>A0ABP8UJF7</accession>
<evidence type="ECO:0000313" key="1">
    <source>
        <dbReference type="EMBL" id="GAA4632616.1"/>
    </source>
</evidence>
<dbReference type="EMBL" id="BAABHK010000011">
    <property type="protein sequence ID" value="GAA4632616.1"/>
    <property type="molecule type" value="Genomic_DNA"/>
</dbReference>
<sequence length="240" mass="25503">MPETLTFANLLDDAAIFSLEHQLHLGDVLGEHSWHADLQAHLFEFTGSRPLTCTGLHLLGSAAPGPRSWLWGWANPSGFPEPVTALSATLRDFGQQHGIAELASAEVPFDALPGSPTEPAQAVGILTDAAKAVSANWTSYNGPVGGGTRAAFLIEHPDFQLPPPEPARVMHVIQQALSGLWITDHRRALHAYAVRRRLGAAFSPDGTKLTITGPGLEAVIDFDQYGRVANINASLSAPGA</sequence>
<name>A0ABP8UJF7_9ACTN</name>